<accession>A0A662ZIE2</accession>
<evidence type="ECO:0000313" key="2">
    <source>
        <dbReference type="Proteomes" id="UP000243745"/>
    </source>
</evidence>
<dbReference type="EMBL" id="FOXF01000028">
    <property type="protein sequence ID" value="SFP49010.1"/>
    <property type="molecule type" value="Genomic_DNA"/>
</dbReference>
<keyword evidence="2" id="KW-1185">Reference proteome</keyword>
<sequence>MFWCAGNKMSGGFGRMVLVAAALVMLGGCHRDNSDQQMNLNGITVDDDIMSDRDNFVGLPNPFVQVDSLEDAEKAFGKKIPVLKFIPSMYNPNPDIFMMNETEMVQFIYSSLDSGERIVYRVSEKFSPELLNGDYNKYAINRTLMINGRSILVKGNGDGYKTAEWAQGTLNLCILSDTPLTEEELKNMIR</sequence>
<evidence type="ECO:0000313" key="1">
    <source>
        <dbReference type="EMBL" id="SFP49010.1"/>
    </source>
</evidence>
<reference evidence="1 2" key="1">
    <citation type="submission" date="2016-10" db="EMBL/GenBank/DDBJ databases">
        <authorList>
            <person name="Varghese N."/>
            <person name="Submissions S."/>
        </authorList>
    </citation>
    <scope>NUCLEOTIDE SEQUENCE [LARGE SCALE GENOMIC DNA]</scope>
    <source>
        <strain evidence="1 2">DSM 1361</strain>
    </source>
</reference>
<dbReference type="Proteomes" id="UP000243745">
    <property type="component" value="Unassembled WGS sequence"/>
</dbReference>
<gene>
    <name evidence="1" type="ORF">SAMN02910344_01526</name>
</gene>
<name>A0A662ZIE2_9GAMM</name>
<protein>
    <recommendedName>
        <fullName evidence="3">DUF4367 domain-containing protein</fullName>
    </recommendedName>
</protein>
<evidence type="ECO:0008006" key="3">
    <source>
        <dbReference type="Google" id="ProtNLM"/>
    </source>
</evidence>
<proteinExistence type="predicted"/>
<dbReference type="AlphaFoldDB" id="A0A662ZIE2"/>
<organism evidence="1 2">
    <name type="scientific">Ruminobacter amylophilus</name>
    <dbReference type="NCBI Taxonomy" id="867"/>
    <lineage>
        <taxon>Bacteria</taxon>
        <taxon>Pseudomonadati</taxon>
        <taxon>Pseudomonadota</taxon>
        <taxon>Gammaproteobacteria</taxon>
        <taxon>Aeromonadales</taxon>
        <taxon>Succinivibrionaceae</taxon>
        <taxon>Ruminobacter</taxon>
    </lineage>
</organism>